<keyword evidence="6" id="KW-1185">Reference proteome</keyword>
<comment type="caution">
    <text evidence="5">The sequence shown here is derived from an EMBL/GenBank/DDBJ whole genome shotgun (WGS) entry which is preliminary data.</text>
</comment>
<feature type="compositionally biased region" description="Acidic residues" evidence="3">
    <location>
        <begin position="10"/>
        <end position="22"/>
    </location>
</feature>
<evidence type="ECO:0000256" key="2">
    <source>
        <dbReference type="ARBA" id="ARBA00023134"/>
    </source>
</evidence>
<protein>
    <submittedName>
        <fullName evidence="5">Elongation factor Tu GTP binding domain</fullName>
    </submittedName>
</protein>
<dbReference type="PANTHER" id="PTHR23115">
    <property type="entry name" value="TRANSLATION FACTOR"/>
    <property type="match status" value="1"/>
</dbReference>
<feature type="compositionally biased region" description="Polar residues" evidence="3">
    <location>
        <begin position="75"/>
        <end position="94"/>
    </location>
</feature>
<proteinExistence type="predicted"/>
<dbReference type="PROSITE" id="PS51722">
    <property type="entry name" value="G_TR_2"/>
    <property type="match status" value="1"/>
</dbReference>
<keyword evidence="2" id="KW-0342">GTP-binding</keyword>
<reference evidence="5" key="1">
    <citation type="submission" date="2019-12" db="EMBL/GenBank/DDBJ databases">
        <title>Genome sequence of Babesia ovis.</title>
        <authorList>
            <person name="Yamagishi J."/>
            <person name="Sevinc F."/>
            <person name="Xuan X."/>
        </authorList>
    </citation>
    <scope>NUCLEOTIDE SEQUENCE</scope>
    <source>
        <strain evidence="5">Selcuk</strain>
    </source>
</reference>
<dbReference type="InterPro" id="IPR027417">
    <property type="entry name" value="P-loop_NTPase"/>
</dbReference>
<feature type="region of interest" description="Disordered" evidence="3">
    <location>
        <begin position="35"/>
        <end position="110"/>
    </location>
</feature>
<sequence length="654" mass="70051">MAAKGYSEYSDSDESYTYSDDDAYDYDDFVVSAQKKSQARRVVTAKGAVPSKSKTTAGSNNQNSQGKATGPNVRGGNSNVAPGNTSMTNRFSQGGTSGPKPHHATSDNGRAATVQRPLTGIGAVPALNVVVCGRVDVGKSTLLGHLLTLLGAVDSRLLREGDMSWILDQGEDERSRGITIDPTKASAVVDVEIPTDVDTTAGSPNPNRSEHNGKTTSTHKNTIRVKIDFIDTPGHHDLISNLVRGAVFATAAVVVVDILDFLKEDTNGYFEQHMFLLWSLGVRDFIVCVNKVDRCEGHGSFSDAEQRVKDLTALYMSSASVVVVPTSGLKGLNLVKRDPSWGKGPSLIEALRNVALKTAIESKDTGDIKGNGSLHASGTHPKWSPPEGTILCHIFDMWENSKTQVGCSCFLETTLRTPCKLVSLPSGNPVTCTEVSCLLPATGQTSEVTPAGSGNTETSDLCTRIGQMKLTKTTWAYPHDFVDNMMLRDQEIQALTGDRLLVDKGTFDKLHTAPTFLTATKCIVCQVFVSPLSRHRLTLGFDVELFVGCFHEASAITSLWERISAGKWKRITSLAPGKEGVLTLQLTAPLFVQPVSVAATESVAPQPVSQNVNIGATKPVEHLQRSRLPLLSRVLLKVGADVVAGGAIVVDTPQ</sequence>
<dbReference type="OrthoDB" id="342024at2759"/>
<dbReference type="EMBL" id="BLIY01000006">
    <property type="protein sequence ID" value="GFE53322.1"/>
    <property type="molecule type" value="Genomic_DNA"/>
</dbReference>
<dbReference type="InterPro" id="IPR050100">
    <property type="entry name" value="TRAFAC_GTPase_members"/>
</dbReference>
<gene>
    <name evidence="5" type="ORF">BaOVIS_007260</name>
</gene>
<dbReference type="InterPro" id="IPR000795">
    <property type="entry name" value="T_Tr_GTP-bd_dom"/>
</dbReference>
<feature type="compositionally biased region" description="Polar residues" evidence="3">
    <location>
        <begin position="197"/>
        <end position="207"/>
    </location>
</feature>
<dbReference type="Pfam" id="PF00009">
    <property type="entry name" value="GTP_EFTU"/>
    <property type="match status" value="1"/>
</dbReference>
<name>A0A9W5WUK4_BABOV</name>
<dbReference type="GO" id="GO:0005525">
    <property type="term" value="F:GTP binding"/>
    <property type="evidence" value="ECO:0007669"/>
    <property type="project" value="UniProtKB-KW"/>
</dbReference>
<evidence type="ECO:0000259" key="4">
    <source>
        <dbReference type="PROSITE" id="PS51722"/>
    </source>
</evidence>
<dbReference type="AlphaFoldDB" id="A0A9W5WUK4"/>
<dbReference type="GO" id="GO:0003924">
    <property type="term" value="F:GTPase activity"/>
    <property type="evidence" value="ECO:0007669"/>
    <property type="project" value="InterPro"/>
</dbReference>
<dbReference type="GO" id="GO:0003746">
    <property type="term" value="F:translation elongation factor activity"/>
    <property type="evidence" value="ECO:0007669"/>
    <property type="project" value="UniProtKB-KW"/>
</dbReference>
<accession>A0A9W5WUK4</accession>
<dbReference type="Gene3D" id="3.40.50.300">
    <property type="entry name" value="P-loop containing nucleotide triphosphate hydrolases"/>
    <property type="match status" value="1"/>
</dbReference>
<evidence type="ECO:0000313" key="5">
    <source>
        <dbReference type="EMBL" id="GFE53322.1"/>
    </source>
</evidence>
<evidence type="ECO:0000256" key="1">
    <source>
        <dbReference type="ARBA" id="ARBA00022741"/>
    </source>
</evidence>
<feature type="region of interest" description="Disordered" evidence="3">
    <location>
        <begin position="1"/>
        <end position="22"/>
    </location>
</feature>
<keyword evidence="5" id="KW-0648">Protein biosynthesis</keyword>
<keyword evidence="5" id="KW-0251">Elongation factor</keyword>
<dbReference type="PRINTS" id="PR00315">
    <property type="entry name" value="ELONGATNFCT"/>
</dbReference>
<keyword evidence="1" id="KW-0547">Nucleotide-binding</keyword>
<evidence type="ECO:0000256" key="3">
    <source>
        <dbReference type="SAM" id="MobiDB-lite"/>
    </source>
</evidence>
<dbReference type="Proteomes" id="UP001057455">
    <property type="component" value="Unassembled WGS sequence"/>
</dbReference>
<organism evidence="5 6">
    <name type="scientific">Babesia ovis</name>
    <dbReference type="NCBI Taxonomy" id="5869"/>
    <lineage>
        <taxon>Eukaryota</taxon>
        <taxon>Sar</taxon>
        <taxon>Alveolata</taxon>
        <taxon>Apicomplexa</taxon>
        <taxon>Aconoidasida</taxon>
        <taxon>Piroplasmida</taxon>
        <taxon>Babesiidae</taxon>
        <taxon>Babesia</taxon>
    </lineage>
</organism>
<feature type="compositionally biased region" description="Polar residues" evidence="3">
    <location>
        <begin position="52"/>
        <end position="67"/>
    </location>
</feature>
<dbReference type="SUPFAM" id="SSF52540">
    <property type="entry name" value="P-loop containing nucleoside triphosphate hydrolases"/>
    <property type="match status" value="1"/>
</dbReference>
<evidence type="ECO:0000313" key="6">
    <source>
        <dbReference type="Proteomes" id="UP001057455"/>
    </source>
</evidence>
<feature type="region of interest" description="Disordered" evidence="3">
    <location>
        <begin position="196"/>
        <end position="217"/>
    </location>
</feature>
<feature type="domain" description="Tr-type G" evidence="4">
    <location>
        <begin position="124"/>
        <end position="360"/>
    </location>
</feature>